<evidence type="ECO:0000313" key="2">
    <source>
        <dbReference type="Proteomes" id="UP000886501"/>
    </source>
</evidence>
<comment type="caution">
    <text evidence="1">The sequence shown here is derived from an EMBL/GenBank/DDBJ whole genome shotgun (WGS) entry which is preliminary data.</text>
</comment>
<dbReference type="EMBL" id="MU118402">
    <property type="protein sequence ID" value="KAF9642623.1"/>
    <property type="molecule type" value="Genomic_DNA"/>
</dbReference>
<reference evidence="1" key="2">
    <citation type="journal article" date="2020" name="Nat. Commun.">
        <title>Large-scale genome sequencing of mycorrhizal fungi provides insights into the early evolution of symbiotic traits.</title>
        <authorList>
            <person name="Miyauchi S."/>
            <person name="Kiss E."/>
            <person name="Kuo A."/>
            <person name="Drula E."/>
            <person name="Kohler A."/>
            <person name="Sanchez-Garcia M."/>
            <person name="Morin E."/>
            <person name="Andreopoulos B."/>
            <person name="Barry K.W."/>
            <person name="Bonito G."/>
            <person name="Buee M."/>
            <person name="Carver A."/>
            <person name="Chen C."/>
            <person name="Cichocki N."/>
            <person name="Clum A."/>
            <person name="Culley D."/>
            <person name="Crous P.W."/>
            <person name="Fauchery L."/>
            <person name="Girlanda M."/>
            <person name="Hayes R.D."/>
            <person name="Keri Z."/>
            <person name="LaButti K."/>
            <person name="Lipzen A."/>
            <person name="Lombard V."/>
            <person name="Magnuson J."/>
            <person name="Maillard F."/>
            <person name="Murat C."/>
            <person name="Nolan M."/>
            <person name="Ohm R.A."/>
            <person name="Pangilinan J."/>
            <person name="Pereira M.F."/>
            <person name="Perotto S."/>
            <person name="Peter M."/>
            <person name="Pfister S."/>
            <person name="Riley R."/>
            <person name="Sitrit Y."/>
            <person name="Stielow J.B."/>
            <person name="Szollosi G."/>
            <person name="Zifcakova L."/>
            <person name="Stursova M."/>
            <person name="Spatafora J.W."/>
            <person name="Tedersoo L."/>
            <person name="Vaario L.M."/>
            <person name="Yamada A."/>
            <person name="Yan M."/>
            <person name="Wang P."/>
            <person name="Xu J."/>
            <person name="Bruns T."/>
            <person name="Baldrian P."/>
            <person name="Vilgalys R."/>
            <person name="Dunand C."/>
            <person name="Henrissat B."/>
            <person name="Grigoriev I.V."/>
            <person name="Hibbett D."/>
            <person name="Nagy L.G."/>
            <person name="Martin F.M."/>
        </authorList>
    </citation>
    <scope>NUCLEOTIDE SEQUENCE</scope>
    <source>
        <strain evidence="1">P2</strain>
    </source>
</reference>
<accession>A0ACB6Z018</accession>
<reference evidence="1" key="1">
    <citation type="submission" date="2019-10" db="EMBL/GenBank/DDBJ databases">
        <authorList>
            <consortium name="DOE Joint Genome Institute"/>
            <person name="Kuo A."/>
            <person name="Miyauchi S."/>
            <person name="Kiss E."/>
            <person name="Drula E."/>
            <person name="Kohler A."/>
            <person name="Sanchez-Garcia M."/>
            <person name="Andreopoulos B."/>
            <person name="Barry K.W."/>
            <person name="Bonito G."/>
            <person name="Buee M."/>
            <person name="Carver A."/>
            <person name="Chen C."/>
            <person name="Cichocki N."/>
            <person name="Clum A."/>
            <person name="Culley D."/>
            <person name="Crous P.W."/>
            <person name="Fauchery L."/>
            <person name="Girlanda M."/>
            <person name="Hayes R."/>
            <person name="Keri Z."/>
            <person name="Labutti K."/>
            <person name="Lipzen A."/>
            <person name="Lombard V."/>
            <person name="Magnuson J."/>
            <person name="Maillard F."/>
            <person name="Morin E."/>
            <person name="Murat C."/>
            <person name="Nolan M."/>
            <person name="Ohm R."/>
            <person name="Pangilinan J."/>
            <person name="Pereira M."/>
            <person name="Perotto S."/>
            <person name="Peter M."/>
            <person name="Riley R."/>
            <person name="Sitrit Y."/>
            <person name="Stielow B."/>
            <person name="Szollosi G."/>
            <person name="Zifcakova L."/>
            <person name="Stursova M."/>
            <person name="Spatafora J.W."/>
            <person name="Tedersoo L."/>
            <person name="Vaario L.-M."/>
            <person name="Yamada A."/>
            <person name="Yan M."/>
            <person name="Wang P."/>
            <person name="Xu J."/>
            <person name="Bruns T."/>
            <person name="Baldrian P."/>
            <person name="Vilgalys R."/>
            <person name="Henrissat B."/>
            <person name="Grigoriev I.V."/>
            <person name="Hibbett D."/>
            <person name="Nagy L.G."/>
            <person name="Martin F.M."/>
        </authorList>
    </citation>
    <scope>NUCLEOTIDE SEQUENCE</scope>
    <source>
        <strain evidence="1">P2</strain>
    </source>
</reference>
<evidence type="ECO:0000313" key="1">
    <source>
        <dbReference type="EMBL" id="KAF9642623.1"/>
    </source>
</evidence>
<proteinExistence type="predicted"/>
<keyword evidence="2" id="KW-1185">Reference proteome</keyword>
<dbReference type="Proteomes" id="UP000886501">
    <property type="component" value="Unassembled WGS sequence"/>
</dbReference>
<sequence>MPHKGPPCSEKQQKQTKFISTVRHHSQDELRSITAVATGPPTSKADMQRLNRQITRLEKDISNSARREQRLREKLAKKSEEAATLAHTHQKNGATLQETEARYSDVLSKSNEKVQGLQKTVKRLMAYVGGETKRTEQAVQKAVKQVIQGARSLNACHIKMPQGVVEDWVQDLICILVGKHGTPASQVYDLVHSVAEALGIDIVGKWSPRTAGWVVDEGGLAAEQMIIHSIHSCMGILAVNQYALKN</sequence>
<name>A0ACB6Z018_THEGA</name>
<protein>
    <submittedName>
        <fullName evidence="1">Uncharacterized protein</fullName>
    </submittedName>
</protein>
<gene>
    <name evidence="1" type="ORF">BDM02DRAFT_3192930</name>
</gene>
<organism evidence="1 2">
    <name type="scientific">Thelephora ganbajun</name>
    <name type="common">Ganba fungus</name>
    <dbReference type="NCBI Taxonomy" id="370292"/>
    <lineage>
        <taxon>Eukaryota</taxon>
        <taxon>Fungi</taxon>
        <taxon>Dikarya</taxon>
        <taxon>Basidiomycota</taxon>
        <taxon>Agaricomycotina</taxon>
        <taxon>Agaricomycetes</taxon>
        <taxon>Thelephorales</taxon>
        <taxon>Thelephoraceae</taxon>
        <taxon>Thelephora</taxon>
    </lineage>
</organism>